<feature type="region of interest" description="Disordered" evidence="1">
    <location>
        <begin position="1142"/>
        <end position="1164"/>
    </location>
</feature>
<dbReference type="OrthoDB" id="2250192at2759"/>
<dbReference type="InterPro" id="IPR035915">
    <property type="entry name" value="Plakin_repeat_sf"/>
</dbReference>
<evidence type="ECO:0000313" key="2">
    <source>
        <dbReference type="EMBL" id="RNA44605.1"/>
    </source>
</evidence>
<dbReference type="EMBL" id="REGN01000082">
    <property type="protein sequence ID" value="RNA44605.1"/>
    <property type="molecule type" value="Genomic_DNA"/>
</dbReference>
<reference evidence="2 3" key="1">
    <citation type="journal article" date="2018" name="Sci. Rep.">
        <title>Genomic signatures of local adaptation to the degree of environmental predictability in rotifers.</title>
        <authorList>
            <person name="Franch-Gras L."/>
            <person name="Hahn C."/>
            <person name="Garcia-Roger E.M."/>
            <person name="Carmona M.J."/>
            <person name="Serra M."/>
            <person name="Gomez A."/>
        </authorList>
    </citation>
    <scope>NUCLEOTIDE SEQUENCE [LARGE SCALE GENOMIC DNA]</scope>
    <source>
        <strain evidence="2">HYR1</strain>
    </source>
</reference>
<protein>
    <submittedName>
        <fullName evidence="2">Microtubule-actin cross-linking factor isoforms 1 2 3 5-like</fullName>
    </submittedName>
</protein>
<evidence type="ECO:0000256" key="1">
    <source>
        <dbReference type="SAM" id="MobiDB-lite"/>
    </source>
</evidence>
<comment type="caution">
    <text evidence="2">The sequence shown here is derived from an EMBL/GenBank/DDBJ whole genome shotgun (WGS) entry which is preliminary data.</text>
</comment>
<dbReference type="GO" id="GO:0005856">
    <property type="term" value="C:cytoskeleton"/>
    <property type="evidence" value="ECO:0007669"/>
    <property type="project" value="InterPro"/>
</dbReference>
<name>A0A3M7T9F0_BRAPC</name>
<accession>A0A3M7T9F0</accession>
<evidence type="ECO:0000313" key="3">
    <source>
        <dbReference type="Proteomes" id="UP000276133"/>
    </source>
</evidence>
<dbReference type="Gene3D" id="3.90.1290.10">
    <property type="entry name" value="Plakin repeat"/>
    <property type="match status" value="5"/>
</dbReference>
<dbReference type="SUPFAM" id="SSF75399">
    <property type="entry name" value="Plakin repeat"/>
    <property type="match status" value="9"/>
</dbReference>
<gene>
    <name evidence="2" type="ORF">BpHYR1_035198</name>
</gene>
<organism evidence="2 3">
    <name type="scientific">Brachionus plicatilis</name>
    <name type="common">Marine rotifer</name>
    <name type="synonym">Brachionus muelleri</name>
    <dbReference type="NCBI Taxonomy" id="10195"/>
    <lineage>
        <taxon>Eukaryota</taxon>
        <taxon>Metazoa</taxon>
        <taxon>Spiralia</taxon>
        <taxon>Gnathifera</taxon>
        <taxon>Rotifera</taxon>
        <taxon>Eurotatoria</taxon>
        <taxon>Monogononta</taxon>
        <taxon>Pseudotrocha</taxon>
        <taxon>Ploima</taxon>
        <taxon>Brachionidae</taxon>
        <taxon>Brachionus</taxon>
    </lineage>
</organism>
<sequence length="1839" mass="205813">MSVTDDTLNAAPLQKILQSFCRGAAFNVSSNTDICTKFLFIKMQSINTSNFGLWDKKISISQVHITFDNAERLIEKYNQDQFARYDLIHSLSSSQNNYYYYDTIDNKNLLNIDTPMEPTSPSKLSAIAFIDAVNRKQLDLETGMFKDPATNTFSLSLAQALHNKLLDGKSAHITEPHSLKSSDLLESVNTGLITSDNQVALSANFTLSLADALKTGHLKIGEASAKNCSITSETQSMCIRSVRDARSGEFLPPTEAIKQKLLDPYQGVFFDAANNEHMAISEAVQKGHVLVEANAAESASRDRSVVSTSLIRETKSYHLVAVFDPSKNDEISIKEAIERGVLDRKRGLYVHPQTGHTFSISDAINKGVIRARLLDQSSPSGPARPSYQTLVSTSRFEENRSYTITGAVDPRTRANISLFQAIKDGIIDPKNGTYVNITNGQAIPINKAIDIKLVLTDAEWTKPAPVPKPPSVQIKTLNIELVKDPRTARNISVSEAMQIGLLDKNTLHYHNPLTRQSLALNRAYEQGLIMGHYSEGRSEANVQQSYFIVDVYDPASNKSLDLDEAIRQRLFDHSRAVYVHPVSGQEMSIGEAVRKGLINAQIFAGDCEPRRFDPRLPVAHFGIDKKIRSVRTKFNKDGTSVLQIDIESTKPVKGVYEVDEIEEVTCTEPIDSAEQSTQRQVVDINSVHCVSEQQQQTQVAASNFVRDKNVVNIAINKEIGARVFDIERIEDVLDEDRPGVIRINVDKNNNKKIVERKNVLAEERSERVQPLIIDDSNCKQNLISIDGQRHVHKNEVQVGDSCRPSSELFSAAQQSVYQLDERLRTLELEKSQQVKVKSAEIVDNYAKRQSSYCNIEPDVMNRQRRINVTVDIKTETKAQRVPVQEIYEPKKSEQNTKHVYEDTTIVDKIDVQLPPARVEDDDEEETFDEWTEVYTITIRGVRYKIIWVYDALKGENVTLVEAIKRGILDLKNGVYHNLKTSHSLTVNEAVDERLVGIEQDNSAMTIKVNGITYTIYWVWDPVKRKRISPQRAIDRKVLDLKTNCYRNYANNETISIHEAVYMKLIGASDDLTNIEQELTLSMESGEYRICWVKDSRTGEKHKPREALRRGLLDLTNYFYNKYDTNQTLTIRDAIRQGFVGLSDATESPSESSSDSEFERQDSLSSLDDEELTIKTKTAIYVITGLVHPETQKEIKVSEAIKSGILNKDNGFYKDFKTNVTYEVGEAINEGFVFATVTDLLQDETASTEFVREEVKKFIVKSVVDPRTKQRIGGLQAQAAGILNYAQGVYTDPDTGHTVSIAEAIGRNLIQVTLQEETCHEEFDAEVITETLMERTTTVYRITGVLDPFTNDIISASDAVHRQIIDTETNSYIDGAGDQQPVPIKEAVRRNLIRAQVTERIERKPLGVSLQNAIRLGLFNVETGKFKDLYTNTYFDLNEAVEKGHVNANGAAVAHSSTGSMTLNEAFKYSVFDKKSGVLDRTRLAMFNAKIVEAKIYKWNFEDAVKCGLVSLKNAKYKHQQSGELMSIKEAVKRGLIDGESVVLDDVLTGTAMTLRQALDTKICIDSSGQVVDAATSAPIMSLEQAFNTRKIYSAFDENTGEIFLVSTGKLVAFEKAVRKNKMDKSIRVFDPRSNKDLSIGDALERCLLDKTSGMVIDPKGCGGLLSIKEAVKRGILSITGAPLVTGHHNSETVEPPVITSRKSRHILHNFDEINEPKAQHGHARRHKQKSEATRTPIVYDAEYLSSDLIRDSGGLVDRSAVTNVRLTNEEHRKRTSASGVKETLKADFKETVIRPGQLPVVTSSANYEKEYKRDLDGDDSAIKNLQTRFSVKSSDQGKD</sequence>
<dbReference type="InterPro" id="IPR001101">
    <property type="entry name" value="Plectin_repeat"/>
</dbReference>
<dbReference type="SMART" id="SM00250">
    <property type="entry name" value="PLEC"/>
    <property type="match status" value="14"/>
</dbReference>
<dbReference type="STRING" id="10195.A0A3M7T9F0"/>
<dbReference type="Proteomes" id="UP000276133">
    <property type="component" value="Unassembled WGS sequence"/>
</dbReference>
<keyword evidence="3" id="KW-1185">Reference proteome</keyword>
<proteinExistence type="predicted"/>
<feature type="compositionally biased region" description="Low complexity" evidence="1">
    <location>
        <begin position="1142"/>
        <end position="1154"/>
    </location>
</feature>